<dbReference type="FunCoup" id="A0A164ZPV5">
    <property type="interactions" value="416"/>
</dbReference>
<dbReference type="GO" id="GO:0031390">
    <property type="term" value="C:Ctf18 RFC-like complex"/>
    <property type="evidence" value="ECO:0007669"/>
    <property type="project" value="InterPro"/>
</dbReference>
<dbReference type="GO" id="GO:0006260">
    <property type="term" value="P:DNA replication"/>
    <property type="evidence" value="ECO:0007669"/>
    <property type="project" value="UniProtKB-KW"/>
</dbReference>
<dbReference type="EMBL" id="KV407466">
    <property type="protein sequence ID" value="KZF19356.1"/>
    <property type="molecule type" value="Genomic_DNA"/>
</dbReference>
<name>A0A164ZPV5_XYLHT</name>
<dbReference type="GO" id="GO:0000775">
    <property type="term" value="C:chromosome, centromeric region"/>
    <property type="evidence" value="ECO:0007669"/>
    <property type="project" value="TreeGrafter"/>
</dbReference>
<comment type="similarity">
    <text evidence="1">Belongs to the DCC1 family.</text>
</comment>
<reference evidence="4 5" key="1">
    <citation type="journal article" date="2016" name="Fungal Biol.">
        <title>The genome of Xylona heveae provides a window into fungal endophytism.</title>
        <authorList>
            <person name="Gazis R."/>
            <person name="Kuo A."/>
            <person name="Riley R."/>
            <person name="LaButti K."/>
            <person name="Lipzen A."/>
            <person name="Lin J."/>
            <person name="Amirebrahimi M."/>
            <person name="Hesse C.N."/>
            <person name="Spatafora J.W."/>
            <person name="Henrissat B."/>
            <person name="Hainaut M."/>
            <person name="Grigoriev I.V."/>
            <person name="Hibbett D.S."/>
        </authorList>
    </citation>
    <scope>NUCLEOTIDE SEQUENCE [LARGE SCALE GENOMIC DNA]</scope>
    <source>
        <strain evidence="4 5">TC161</strain>
    </source>
</reference>
<dbReference type="InParanoid" id="A0A164ZPV5"/>
<dbReference type="Pfam" id="PF09724">
    <property type="entry name" value="Dcc1"/>
    <property type="match status" value="1"/>
</dbReference>
<dbReference type="PANTHER" id="PTHR13395:SF6">
    <property type="entry name" value="SISTER CHROMATID COHESION PROTEIN DCC1"/>
    <property type="match status" value="1"/>
</dbReference>
<evidence type="ECO:0000256" key="2">
    <source>
        <dbReference type="ARBA" id="ARBA00022705"/>
    </source>
</evidence>
<dbReference type="OrthoDB" id="5199543at2759"/>
<evidence type="ECO:0000313" key="4">
    <source>
        <dbReference type="EMBL" id="KZF19356.1"/>
    </source>
</evidence>
<dbReference type="GeneID" id="28901515"/>
<proteinExistence type="inferred from homology"/>
<dbReference type="GO" id="GO:0000785">
    <property type="term" value="C:chromatin"/>
    <property type="evidence" value="ECO:0007669"/>
    <property type="project" value="TreeGrafter"/>
</dbReference>
<dbReference type="AlphaFoldDB" id="A0A164ZPV5"/>
<dbReference type="PANTHER" id="PTHR13395">
    <property type="entry name" value="SISTER CHROMATID COHESION PROTEIN DCC1-RELATED"/>
    <property type="match status" value="1"/>
</dbReference>
<dbReference type="RefSeq" id="XP_018184911.1">
    <property type="nucleotide sequence ID" value="XM_018336378.1"/>
</dbReference>
<accession>A0A164ZPV5</accession>
<feature type="compositionally biased region" description="Basic residues" evidence="3">
    <location>
        <begin position="332"/>
        <end position="346"/>
    </location>
</feature>
<organism evidence="4 5">
    <name type="scientific">Xylona heveae (strain CBS 132557 / TC161)</name>
    <dbReference type="NCBI Taxonomy" id="1328760"/>
    <lineage>
        <taxon>Eukaryota</taxon>
        <taxon>Fungi</taxon>
        <taxon>Dikarya</taxon>
        <taxon>Ascomycota</taxon>
        <taxon>Pezizomycotina</taxon>
        <taxon>Xylonomycetes</taxon>
        <taxon>Xylonales</taxon>
        <taxon>Xylonaceae</taxon>
        <taxon>Xylona</taxon>
    </lineage>
</organism>
<dbReference type="Proteomes" id="UP000076632">
    <property type="component" value="Unassembled WGS sequence"/>
</dbReference>
<evidence type="ECO:0000256" key="1">
    <source>
        <dbReference type="ARBA" id="ARBA00007017"/>
    </source>
</evidence>
<dbReference type="InterPro" id="IPR019128">
    <property type="entry name" value="Dcc1"/>
</dbReference>
<feature type="region of interest" description="Disordered" evidence="3">
    <location>
        <begin position="316"/>
        <end position="346"/>
    </location>
</feature>
<protein>
    <submittedName>
        <fullName evidence="4">Sister chromatid cohesion protein-like protein Dcc1</fullName>
    </submittedName>
</protein>
<dbReference type="GO" id="GO:0034088">
    <property type="term" value="P:maintenance of mitotic sister chromatid cohesion"/>
    <property type="evidence" value="ECO:0007669"/>
    <property type="project" value="TreeGrafter"/>
</dbReference>
<evidence type="ECO:0000313" key="5">
    <source>
        <dbReference type="Proteomes" id="UP000076632"/>
    </source>
</evidence>
<keyword evidence="2" id="KW-0235">DNA replication</keyword>
<evidence type="ECO:0000256" key="3">
    <source>
        <dbReference type="SAM" id="MobiDB-lite"/>
    </source>
</evidence>
<dbReference type="OMA" id="HDYVNLC"/>
<sequence length="346" mass="38568">MEAPDHPAIPFAFCHDQKNFRLLELPPDLLNVVTSADPPVLRIKSSESAPAHAVLCTDNLAYQIRQVQSSNSIFLTKPAKDNHSNDAASSLDSHLSAIATCKSTLELHPVSGSAIPHLKQCLPLYFSNEDGSRPTPVEGRSKRDVFSNIPLADQESERSWVELMAFELDGVSLRPNAEELRSVWKAIRTAADSQGFDLSQQFLARDAWKEAEEDGCPRELVHALLRKLSGNGSQIETDWMQLDRVKFVRWTGAMVLDRERDRIPGGVSITAFMEAWKDELPESWRAHASLDLLKGAYSQPTPSTIVITDDYDAIEAPAPSESTNNLSGKASLRSRKWHEKFKNARR</sequence>
<keyword evidence="5" id="KW-1185">Reference proteome</keyword>
<gene>
    <name evidence="4" type="ORF">L228DRAFT_285785</name>
</gene>
<dbReference type="STRING" id="1328760.A0A164ZPV5"/>